<dbReference type="PANTHER" id="PTHR12403">
    <property type="entry name" value="TRAFFICKING PROTEIN PARTICLE COMPLEX SUBUNIT 2"/>
    <property type="match status" value="1"/>
</dbReference>
<dbReference type="STRING" id="1555241.A0A4V1IV12"/>
<protein>
    <recommendedName>
        <fullName evidence="3">Sedlin</fullName>
    </recommendedName>
</protein>
<dbReference type="Gene3D" id="3.30.450.70">
    <property type="match status" value="1"/>
</dbReference>
<dbReference type="OrthoDB" id="10252102at2759"/>
<gene>
    <name evidence="1" type="ORF">CXG81DRAFT_10760</name>
</gene>
<dbReference type="SUPFAM" id="SSF64356">
    <property type="entry name" value="SNARE-like"/>
    <property type="match status" value="1"/>
</dbReference>
<dbReference type="CDD" id="cd14825">
    <property type="entry name" value="TRAPPC2_sedlin"/>
    <property type="match status" value="1"/>
</dbReference>
<dbReference type="InterPro" id="IPR011012">
    <property type="entry name" value="Longin-like_dom_sf"/>
</dbReference>
<accession>A0A4V1IV12</accession>
<keyword evidence="2" id="KW-1185">Reference proteome</keyword>
<dbReference type="EMBL" id="ML014143">
    <property type="protein sequence ID" value="RKP02449.1"/>
    <property type="molecule type" value="Genomic_DNA"/>
</dbReference>
<organism evidence="1 2">
    <name type="scientific">Caulochytrium protostelioides</name>
    <dbReference type="NCBI Taxonomy" id="1555241"/>
    <lineage>
        <taxon>Eukaryota</taxon>
        <taxon>Fungi</taxon>
        <taxon>Fungi incertae sedis</taxon>
        <taxon>Chytridiomycota</taxon>
        <taxon>Chytridiomycota incertae sedis</taxon>
        <taxon>Chytridiomycetes</taxon>
        <taxon>Caulochytriales</taxon>
        <taxon>Caulochytriaceae</taxon>
        <taxon>Caulochytrium</taxon>
    </lineage>
</organism>
<reference evidence="2" key="1">
    <citation type="journal article" date="2018" name="Nat. Microbiol.">
        <title>Leveraging single-cell genomics to expand the fungal tree of life.</title>
        <authorList>
            <person name="Ahrendt S.R."/>
            <person name="Quandt C.A."/>
            <person name="Ciobanu D."/>
            <person name="Clum A."/>
            <person name="Salamov A."/>
            <person name="Andreopoulos B."/>
            <person name="Cheng J.F."/>
            <person name="Woyke T."/>
            <person name="Pelin A."/>
            <person name="Henrissat B."/>
            <person name="Reynolds N.K."/>
            <person name="Benny G.L."/>
            <person name="Smith M.E."/>
            <person name="James T.Y."/>
            <person name="Grigoriev I.V."/>
        </authorList>
    </citation>
    <scope>NUCLEOTIDE SEQUENCE [LARGE SCALE GENOMIC DNA]</scope>
    <source>
        <strain evidence="2">ATCC 52028</strain>
    </source>
</reference>
<evidence type="ECO:0000313" key="2">
    <source>
        <dbReference type="Proteomes" id="UP000274922"/>
    </source>
</evidence>
<proteinExistence type="predicted"/>
<evidence type="ECO:0000313" key="1">
    <source>
        <dbReference type="EMBL" id="RKP02449.1"/>
    </source>
</evidence>
<name>A0A4V1IV12_9FUNG</name>
<dbReference type="GO" id="GO:0005737">
    <property type="term" value="C:cytoplasm"/>
    <property type="evidence" value="ECO:0007669"/>
    <property type="project" value="GOC"/>
</dbReference>
<dbReference type="GO" id="GO:0006888">
    <property type="term" value="P:endoplasmic reticulum to Golgi vesicle-mediated transport"/>
    <property type="evidence" value="ECO:0007669"/>
    <property type="project" value="InterPro"/>
</dbReference>
<dbReference type="AlphaFoldDB" id="A0A4V1IV12"/>
<sequence>SDFVIVGTHDGPLYEVELGPGSMAPLAGGDPPYGHLAQFIAYAALDSVADARWLTPQAYLKVIDKFNEWLVSAYIGADGARLVLLHENLHSDGIRSFFHDVQEALVKVILNPFHDVNAPILSTAFDQRVRAAARKYL</sequence>
<dbReference type="InterPro" id="IPR006722">
    <property type="entry name" value="Sedlin"/>
</dbReference>
<feature type="non-terminal residue" evidence="1">
    <location>
        <position position="1"/>
    </location>
</feature>
<dbReference type="Pfam" id="PF04628">
    <property type="entry name" value="Sedlin_N"/>
    <property type="match status" value="1"/>
</dbReference>
<evidence type="ECO:0008006" key="3">
    <source>
        <dbReference type="Google" id="ProtNLM"/>
    </source>
</evidence>
<dbReference type="Proteomes" id="UP000274922">
    <property type="component" value="Unassembled WGS sequence"/>
</dbReference>